<keyword evidence="2" id="KW-1185">Reference proteome</keyword>
<accession>A0A433QPP4</accession>
<name>A0A433QPP4_9FUNG</name>
<evidence type="ECO:0000313" key="2">
    <source>
        <dbReference type="Proteomes" id="UP000274822"/>
    </source>
</evidence>
<organism evidence="1 2">
    <name type="scientific">Jimgerdemannia flammicorona</name>
    <dbReference type="NCBI Taxonomy" id="994334"/>
    <lineage>
        <taxon>Eukaryota</taxon>
        <taxon>Fungi</taxon>
        <taxon>Fungi incertae sedis</taxon>
        <taxon>Mucoromycota</taxon>
        <taxon>Mucoromycotina</taxon>
        <taxon>Endogonomycetes</taxon>
        <taxon>Endogonales</taxon>
        <taxon>Endogonaceae</taxon>
        <taxon>Jimgerdemannia</taxon>
    </lineage>
</organism>
<reference evidence="1 2" key="1">
    <citation type="journal article" date="2018" name="New Phytol.">
        <title>Phylogenomics of Endogonaceae and evolution of mycorrhizas within Mucoromycota.</title>
        <authorList>
            <person name="Chang Y."/>
            <person name="Desiro A."/>
            <person name="Na H."/>
            <person name="Sandor L."/>
            <person name="Lipzen A."/>
            <person name="Clum A."/>
            <person name="Barry K."/>
            <person name="Grigoriev I.V."/>
            <person name="Martin F.M."/>
            <person name="Stajich J.E."/>
            <person name="Smith M.E."/>
            <person name="Bonito G."/>
            <person name="Spatafora J.W."/>
        </authorList>
    </citation>
    <scope>NUCLEOTIDE SEQUENCE [LARGE SCALE GENOMIC DNA]</scope>
    <source>
        <strain evidence="1 2">AD002</strain>
    </source>
</reference>
<dbReference type="Proteomes" id="UP000274822">
    <property type="component" value="Unassembled WGS sequence"/>
</dbReference>
<evidence type="ECO:0000313" key="1">
    <source>
        <dbReference type="EMBL" id="RUS31763.1"/>
    </source>
</evidence>
<sequence length="156" mass="16635">MFMSTRKQKALAGAKKFRVATLFTPLKVAFQSIPRKSAPTESTSSATSVFAEVAYLPAEVADLPAEVSVLPSEAADLFAEIAILSAEVAASQAVVGEVMKYYLPLILVADNVVPANLRELLNTWLDVIATGPDKDYLPGTGDMVQALIHPSLFPIS</sequence>
<comment type="caution">
    <text evidence="1">The sequence shown here is derived from an EMBL/GenBank/DDBJ whole genome shotgun (WGS) entry which is preliminary data.</text>
</comment>
<dbReference type="AlphaFoldDB" id="A0A433QPP4"/>
<dbReference type="EMBL" id="RBNJ01002623">
    <property type="protein sequence ID" value="RUS31763.1"/>
    <property type="molecule type" value="Genomic_DNA"/>
</dbReference>
<protein>
    <submittedName>
        <fullName evidence="1">Uncharacterized protein</fullName>
    </submittedName>
</protein>
<proteinExistence type="predicted"/>
<gene>
    <name evidence="1" type="ORF">BC938DRAFT_477123</name>
</gene>